<evidence type="ECO:0000313" key="2">
    <source>
        <dbReference type="EMBL" id="CAL1602924.1"/>
    </source>
</evidence>
<organism evidence="2 3">
    <name type="scientific">Knipowitschia caucasica</name>
    <name type="common">Caucasian dwarf goby</name>
    <name type="synonym">Pomatoschistus caucasicus</name>
    <dbReference type="NCBI Taxonomy" id="637954"/>
    <lineage>
        <taxon>Eukaryota</taxon>
        <taxon>Metazoa</taxon>
        <taxon>Chordata</taxon>
        <taxon>Craniata</taxon>
        <taxon>Vertebrata</taxon>
        <taxon>Euteleostomi</taxon>
        <taxon>Actinopterygii</taxon>
        <taxon>Neopterygii</taxon>
        <taxon>Teleostei</taxon>
        <taxon>Neoteleostei</taxon>
        <taxon>Acanthomorphata</taxon>
        <taxon>Gobiaria</taxon>
        <taxon>Gobiiformes</taxon>
        <taxon>Gobioidei</taxon>
        <taxon>Gobiidae</taxon>
        <taxon>Gobiinae</taxon>
        <taxon>Knipowitschia</taxon>
    </lineage>
</organism>
<evidence type="ECO:0000313" key="3">
    <source>
        <dbReference type="Proteomes" id="UP001497482"/>
    </source>
</evidence>
<protein>
    <submittedName>
        <fullName evidence="2">Uncharacterized protein</fullName>
    </submittedName>
</protein>
<accession>A0AAV2LLV1</accession>
<reference evidence="2 3" key="1">
    <citation type="submission" date="2024-04" db="EMBL/GenBank/DDBJ databases">
        <authorList>
            <person name="Waldvogel A.-M."/>
            <person name="Schoenle A."/>
        </authorList>
    </citation>
    <scope>NUCLEOTIDE SEQUENCE [LARGE SCALE GENOMIC DNA]</scope>
</reference>
<proteinExistence type="predicted"/>
<sequence length="108" mass="12233">MASWQELCVCRLEHDGVETWESNGTTRHRQSEAGTRTAPPDRLRAAADHEERAAQKPRRGPAEQPAERARRGGEQWGYANHSRCRDVEEEQTTSSQTEDSRATRTSNT</sequence>
<name>A0AAV2LLV1_KNICA</name>
<feature type="region of interest" description="Disordered" evidence="1">
    <location>
        <begin position="16"/>
        <end position="108"/>
    </location>
</feature>
<dbReference type="Proteomes" id="UP001497482">
    <property type="component" value="Chromosome 4"/>
</dbReference>
<feature type="compositionally biased region" description="Basic and acidic residues" evidence="1">
    <location>
        <begin position="39"/>
        <end position="54"/>
    </location>
</feature>
<evidence type="ECO:0000256" key="1">
    <source>
        <dbReference type="SAM" id="MobiDB-lite"/>
    </source>
</evidence>
<gene>
    <name evidence="2" type="ORF">KC01_LOCUS30656</name>
</gene>
<dbReference type="AlphaFoldDB" id="A0AAV2LLV1"/>
<keyword evidence="3" id="KW-1185">Reference proteome</keyword>
<dbReference type="EMBL" id="OZ035826">
    <property type="protein sequence ID" value="CAL1602924.1"/>
    <property type="molecule type" value="Genomic_DNA"/>
</dbReference>